<evidence type="ECO:0000313" key="1">
    <source>
        <dbReference type="EMBL" id="MBB4935686.1"/>
    </source>
</evidence>
<dbReference type="EMBL" id="JACHJT010000003">
    <property type="protein sequence ID" value="MBB4935686.1"/>
    <property type="molecule type" value="Genomic_DNA"/>
</dbReference>
<accession>A0A7W7W6F1</accession>
<organism evidence="1 2">
    <name type="scientific">Lipingzhangella halophila</name>
    <dbReference type="NCBI Taxonomy" id="1783352"/>
    <lineage>
        <taxon>Bacteria</taxon>
        <taxon>Bacillati</taxon>
        <taxon>Actinomycetota</taxon>
        <taxon>Actinomycetes</taxon>
        <taxon>Streptosporangiales</taxon>
        <taxon>Nocardiopsidaceae</taxon>
        <taxon>Lipingzhangella</taxon>
    </lineage>
</organism>
<sequence length="338" mass="37144">MADIPARATCDVCGIEQRVTKQGRLRKHKAGASGADRSLSCTGSGTLIGPARIPRRSTAGYYRCHVTGEYLRSVTTVLSKGSPKEALVHWAAKLSAESAMEHLPELVRASRSADRAAELTKWIARAHTRKRDERADLGTAVHEVIEAKVLGTPIPDEITSSEEMAPFIAAFEEFVADWQVEFTASEMVVANYSESYAGTLDYMFRSAPLSRLWSLPAETEYMGDTKTGGELDERTYDGHVRGVYPEAGVQLSAYRRGEFCWLRDGTRVPMPLAHSVGVVLQVRPEGYRLYPMRCGDDVFKAFCHIRHVADFHTDTAPHVVGDALTPPGSTNATRNEAA</sequence>
<keyword evidence="2" id="KW-1185">Reference proteome</keyword>
<proteinExistence type="predicted"/>
<dbReference type="Proteomes" id="UP000523007">
    <property type="component" value="Unassembled WGS sequence"/>
</dbReference>
<comment type="caution">
    <text evidence="1">The sequence shown here is derived from an EMBL/GenBank/DDBJ whole genome shotgun (WGS) entry which is preliminary data.</text>
</comment>
<dbReference type="AlphaFoldDB" id="A0A7W7W6F1"/>
<gene>
    <name evidence="1" type="ORF">F4561_006595</name>
</gene>
<evidence type="ECO:0000313" key="2">
    <source>
        <dbReference type="Proteomes" id="UP000523007"/>
    </source>
</evidence>
<name>A0A7W7W6F1_9ACTN</name>
<dbReference type="RefSeq" id="WP_184585455.1">
    <property type="nucleotide sequence ID" value="NZ_JACHJT010000003.1"/>
</dbReference>
<reference evidence="1 2" key="1">
    <citation type="submission" date="2020-08" db="EMBL/GenBank/DDBJ databases">
        <title>Sequencing the genomes of 1000 actinobacteria strains.</title>
        <authorList>
            <person name="Klenk H.-P."/>
        </authorList>
    </citation>
    <scope>NUCLEOTIDE SEQUENCE [LARGE SCALE GENOMIC DNA]</scope>
    <source>
        <strain evidence="1 2">DSM 102030</strain>
    </source>
</reference>
<protein>
    <submittedName>
        <fullName evidence="1">Uncharacterized protein</fullName>
    </submittedName>
</protein>